<dbReference type="SUPFAM" id="SSF48371">
    <property type="entry name" value="ARM repeat"/>
    <property type="match status" value="1"/>
</dbReference>
<feature type="compositionally biased region" description="Basic and acidic residues" evidence="2">
    <location>
        <begin position="408"/>
        <end position="452"/>
    </location>
</feature>
<dbReference type="InterPro" id="IPR016024">
    <property type="entry name" value="ARM-type_fold"/>
</dbReference>
<dbReference type="Gene3D" id="1.25.10.10">
    <property type="entry name" value="Leucine-rich Repeat Variant"/>
    <property type="match status" value="1"/>
</dbReference>
<sequence>MPLASSSSAVAPPPHNLKHRVFTCLNKLSDRDTYGVAAAELDSIARGLEPNSLGVFVSCINSTDASDKSPVRKQCVRILAVLGESHGDALSPHLPKVLSSVTRRLRDPDSAVRSACVDAVTALRYHVSRPPFSSFLRPLADALFTEQDLNSQIGAALCLAAAVDAAEDPETAKLARLMPRFEKLLKCESFKAKPALLVLFGSLINAGAASSEGTLRNLVPAVVQFLSSDDWAARKAAAEVLLKLASVERDSLAEFKSGCLRTFENRRFDKVKAVREIMNQMLEAWKQIPDVSGDISPPPQSQASSRGILSHSSKDIELYDNASDGRYPPGTRNSGGASSKALQLRKRPVLSNRETPPDSSYTTTARKKSYLKSEENKAKSGMFRKLDKKKPSNWNVNVAVPNGPSERGGIHGDDCKERDGDVQDKRSNEKAKLSKPETKRALFYKSSDDKGHRFGGSRSGSRVAPFQEDSNDSTVVVSNATADIHKNHNESEDLTLIRHQLVQIEKQQSSLSDLLQRFIGSSQNGMQSLETRVHGLELALDGISYDLALSSGRMTKMDSAITRCCMLPGTDFLSSKFWKRSEGRYSAPRISTSSGTPSAAAMRFRDDSNRNAERFKSSRMLQLQGGGGFIVNPLAEISRNPMGISM</sequence>
<dbReference type="InterPro" id="IPR011989">
    <property type="entry name" value="ARM-like"/>
</dbReference>
<protein>
    <recommendedName>
        <fullName evidence="3">TORTIFOLIA1/SINE1-2 N-terminal domain-containing protein</fullName>
    </recommendedName>
</protein>
<accession>A0A7J6FZV4</accession>
<dbReference type="InterPro" id="IPR021133">
    <property type="entry name" value="HEAT_type_2"/>
</dbReference>
<dbReference type="Pfam" id="PF24714">
    <property type="entry name" value="TOR1L1_N"/>
    <property type="match status" value="1"/>
</dbReference>
<dbReference type="Proteomes" id="UP000583929">
    <property type="component" value="Unassembled WGS sequence"/>
</dbReference>
<feature type="repeat" description="HEAT" evidence="1">
    <location>
        <begin position="218"/>
        <end position="254"/>
    </location>
</feature>
<evidence type="ECO:0000259" key="3">
    <source>
        <dbReference type="Pfam" id="PF24714"/>
    </source>
</evidence>
<dbReference type="EMBL" id="JAATIQ010000157">
    <property type="protein sequence ID" value="KAF4376117.1"/>
    <property type="molecule type" value="Genomic_DNA"/>
</dbReference>
<dbReference type="GO" id="GO:0008017">
    <property type="term" value="F:microtubule binding"/>
    <property type="evidence" value="ECO:0007669"/>
    <property type="project" value="InterPro"/>
</dbReference>
<evidence type="ECO:0000313" key="5">
    <source>
        <dbReference type="Proteomes" id="UP000583929"/>
    </source>
</evidence>
<dbReference type="FunFam" id="1.25.10.10:FF:000549">
    <property type="entry name" value="ARM repeat superfamily protein"/>
    <property type="match status" value="1"/>
</dbReference>
<dbReference type="AlphaFoldDB" id="A0A7J6FZV4"/>
<dbReference type="InterPro" id="IPR033337">
    <property type="entry name" value="TORTIFOLIA1/SINE1-2"/>
</dbReference>
<dbReference type="PANTHER" id="PTHR31355">
    <property type="entry name" value="MICROTUBULE-ASSOCIATED PROTEIN TORTIFOLIA1"/>
    <property type="match status" value="1"/>
</dbReference>
<gene>
    <name evidence="4" type="ORF">G4B88_025208</name>
</gene>
<feature type="compositionally biased region" description="Polar residues" evidence="2">
    <location>
        <begin position="301"/>
        <end position="311"/>
    </location>
</feature>
<name>A0A7J6FZV4_CANSA</name>
<keyword evidence="5" id="KW-1185">Reference proteome</keyword>
<dbReference type="PROSITE" id="PS50077">
    <property type="entry name" value="HEAT_REPEAT"/>
    <property type="match status" value="1"/>
</dbReference>
<reference evidence="4 5" key="1">
    <citation type="journal article" date="2020" name="bioRxiv">
        <title>Sequence and annotation of 42 cannabis genomes reveals extensive copy number variation in cannabinoid synthesis and pathogen resistance genes.</title>
        <authorList>
            <person name="Mckernan K.J."/>
            <person name="Helbert Y."/>
            <person name="Kane L.T."/>
            <person name="Ebling H."/>
            <person name="Zhang L."/>
            <person name="Liu B."/>
            <person name="Eaton Z."/>
            <person name="Mclaughlin S."/>
            <person name="Kingan S."/>
            <person name="Baybayan P."/>
            <person name="Concepcion G."/>
            <person name="Jordan M."/>
            <person name="Riva A."/>
            <person name="Barbazuk W."/>
            <person name="Harkins T."/>
        </authorList>
    </citation>
    <scope>NUCLEOTIDE SEQUENCE [LARGE SCALE GENOMIC DNA]</scope>
    <source>
        <strain evidence="5">cv. Jamaican Lion 4</strain>
        <tissue evidence="4">Leaf</tissue>
    </source>
</reference>
<dbReference type="InterPro" id="IPR057600">
    <property type="entry name" value="TORTIFOLIA1/SINE1-2_N"/>
</dbReference>
<organism evidence="4 5">
    <name type="scientific">Cannabis sativa</name>
    <name type="common">Hemp</name>
    <name type="synonym">Marijuana</name>
    <dbReference type="NCBI Taxonomy" id="3483"/>
    <lineage>
        <taxon>Eukaryota</taxon>
        <taxon>Viridiplantae</taxon>
        <taxon>Streptophyta</taxon>
        <taxon>Embryophyta</taxon>
        <taxon>Tracheophyta</taxon>
        <taxon>Spermatophyta</taxon>
        <taxon>Magnoliopsida</taxon>
        <taxon>eudicotyledons</taxon>
        <taxon>Gunneridae</taxon>
        <taxon>Pentapetalae</taxon>
        <taxon>rosids</taxon>
        <taxon>fabids</taxon>
        <taxon>Rosales</taxon>
        <taxon>Cannabaceae</taxon>
        <taxon>Cannabis</taxon>
    </lineage>
</organism>
<feature type="region of interest" description="Disordered" evidence="2">
    <location>
        <begin position="290"/>
        <end position="474"/>
    </location>
</feature>
<dbReference type="PANTHER" id="PTHR31355:SF8">
    <property type="entry name" value="TORTIFOLIA1-LIKE PROTEIN 3"/>
    <property type="match status" value="1"/>
</dbReference>
<proteinExistence type="predicted"/>
<feature type="domain" description="TORTIFOLIA1/SINE1-2 N-terminal" evidence="3">
    <location>
        <begin position="15"/>
        <end position="287"/>
    </location>
</feature>
<evidence type="ECO:0000256" key="2">
    <source>
        <dbReference type="SAM" id="MobiDB-lite"/>
    </source>
</evidence>
<dbReference type="GO" id="GO:0005874">
    <property type="term" value="C:microtubule"/>
    <property type="evidence" value="ECO:0007669"/>
    <property type="project" value="InterPro"/>
</dbReference>
<comment type="caution">
    <text evidence="4">The sequence shown here is derived from an EMBL/GenBank/DDBJ whole genome shotgun (WGS) entry which is preliminary data.</text>
</comment>
<evidence type="ECO:0000313" key="4">
    <source>
        <dbReference type="EMBL" id="KAF4376117.1"/>
    </source>
</evidence>
<feature type="compositionally biased region" description="Polar residues" evidence="2">
    <location>
        <begin position="331"/>
        <end position="341"/>
    </location>
</feature>
<feature type="compositionally biased region" description="Polar residues" evidence="2">
    <location>
        <begin position="352"/>
        <end position="364"/>
    </location>
</feature>
<evidence type="ECO:0000256" key="1">
    <source>
        <dbReference type="PROSITE-ProRule" id="PRU00103"/>
    </source>
</evidence>